<dbReference type="eggNOG" id="COG0358">
    <property type="taxonomic scope" value="Bacteria"/>
</dbReference>
<feature type="domain" description="Zinc beta-ribbon finger putative" evidence="2">
    <location>
        <begin position="5"/>
        <end position="59"/>
    </location>
</feature>
<dbReference type="InterPro" id="IPR045951">
    <property type="entry name" value="DUF6371"/>
</dbReference>
<dbReference type="Pfam" id="PF21957">
    <property type="entry name" value="Zn_ribbon_16"/>
    <property type="match status" value="1"/>
</dbReference>
<evidence type="ECO:0000259" key="2">
    <source>
        <dbReference type="Pfam" id="PF21957"/>
    </source>
</evidence>
<keyword evidence="4" id="KW-1185">Reference proteome</keyword>
<dbReference type="OrthoDB" id="1068350at2"/>
<dbReference type="PATRIC" id="fig|1046627.3.peg.1542"/>
<reference evidence="3 4" key="1">
    <citation type="journal article" date="2008" name="Int. J. Syst. Evol. Microbiol.">
        <title>Bizionia argentinensis sp. nov., isolated from surface marine water in Antarctica.</title>
        <authorList>
            <person name="Bercovich A."/>
            <person name="Vazquez S.C."/>
            <person name="Yankilevich P."/>
            <person name="Coria S.H."/>
            <person name="Foti M."/>
            <person name="Hernandez E."/>
            <person name="Vidal A."/>
            <person name="Ruberto L."/>
            <person name="Melo C."/>
            <person name="Marenssi S."/>
            <person name="Criscuolo M."/>
            <person name="Memoli M."/>
            <person name="Arguelles M."/>
            <person name="Mac Cormack W.P."/>
        </authorList>
    </citation>
    <scope>NUCLEOTIDE SEQUENCE [LARGE SCALE GENOMIC DNA]</scope>
    <source>
        <strain evidence="3 4">JUB59</strain>
    </source>
</reference>
<dbReference type="RefSeq" id="WP_040288236.1">
    <property type="nucleotide sequence ID" value="NZ_AFXZ01000025.1"/>
</dbReference>
<dbReference type="NCBIfam" id="NF040506">
    <property type="entry name" value="PG0870_Nterm"/>
    <property type="match status" value="1"/>
</dbReference>
<accession>G2EDE4</accession>
<dbReference type="EMBL" id="AFXZ01000025">
    <property type="protein sequence ID" value="EGV43507.2"/>
    <property type="molecule type" value="Genomic_DNA"/>
</dbReference>
<sequence length="290" mass="33688">MNNTYKYQLDKSSKKFRCPQCQKNTLVKYIETETKHYLDHHIGRCDREGKCAYHFTPKGNTPISILPENYKPEIPTYHKDDTIAMFGKNHMENNFILYLLQFFPSVDVEEVIQKFFIGTSNHWKGATVFLQVDECITVHAGKVMLYDAYTGKRVKKPFSYISWLHRVLHIKDFVLQQCLFGFHNLCESDIKTVGIVESEKTAIILSIFRRDIIWMATGSKSNFKSKLLKPLQDRKIIAFPDKTEFQDWNKTAKQLKKKGYSITCSHLLESLDLDAGDDLVDFLLPSKKVA</sequence>
<feature type="domain" description="DUF6371" evidence="1">
    <location>
        <begin position="93"/>
        <end position="242"/>
    </location>
</feature>
<dbReference type="Proteomes" id="UP000003730">
    <property type="component" value="Unassembled WGS sequence"/>
</dbReference>
<comment type="caution">
    <text evidence="3">The sequence shown here is derived from an EMBL/GenBank/DDBJ whole genome shotgun (WGS) entry which is preliminary data.</text>
</comment>
<protein>
    <submittedName>
        <fullName evidence="3">Uncharacterized protein</fullName>
    </submittedName>
</protein>
<dbReference type="AlphaFoldDB" id="G2EDE4"/>
<proteinExistence type="predicted"/>
<gene>
    <name evidence="3" type="ORF">BZARG_1293</name>
</gene>
<dbReference type="Pfam" id="PF19898">
    <property type="entry name" value="DUF6371"/>
    <property type="match status" value="1"/>
</dbReference>
<organism evidence="3 4">
    <name type="scientific">Bizionia argentinensis JUB59</name>
    <dbReference type="NCBI Taxonomy" id="1046627"/>
    <lineage>
        <taxon>Bacteria</taxon>
        <taxon>Pseudomonadati</taxon>
        <taxon>Bacteroidota</taxon>
        <taxon>Flavobacteriia</taxon>
        <taxon>Flavobacteriales</taxon>
        <taxon>Flavobacteriaceae</taxon>
        <taxon>Bizionia</taxon>
    </lineage>
</organism>
<evidence type="ECO:0000313" key="4">
    <source>
        <dbReference type="Proteomes" id="UP000003730"/>
    </source>
</evidence>
<dbReference type="InterPro" id="IPR047731">
    <property type="entry name" value="Zinc_ribbon_put"/>
</dbReference>
<name>G2EDE4_9FLAO</name>
<dbReference type="STRING" id="1046627.BZARG_1293"/>
<evidence type="ECO:0000313" key="3">
    <source>
        <dbReference type="EMBL" id="EGV43507.2"/>
    </source>
</evidence>
<evidence type="ECO:0000259" key="1">
    <source>
        <dbReference type="Pfam" id="PF19898"/>
    </source>
</evidence>